<dbReference type="EMBL" id="HBUE01226934">
    <property type="protein sequence ID" value="CAG6542753.1"/>
    <property type="molecule type" value="Transcribed_RNA"/>
</dbReference>
<sequence length="104" mass="11135">MSVQDQNWIMASGQDPPMGGGMRNLLYSVLVTSECTPTCLVQPGGGQLTSLGTTRLCTSGRMVANIGDNFAVCRHPEGQARADARGRCLEVYYLEADPLDGQLN</sequence>
<accession>A0A8D8MW68</accession>
<proteinExistence type="predicted"/>
<name>A0A8D8MW68_CULPI</name>
<protein>
    <submittedName>
        <fullName evidence="1">(northern house mosquito) hypothetical protein</fullName>
    </submittedName>
</protein>
<dbReference type="EMBL" id="HBUE01333676">
    <property type="protein sequence ID" value="CAG6594862.1"/>
    <property type="molecule type" value="Transcribed_RNA"/>
</dbReference>
<evidence type="ECO:0000313" key="1">
    <source>
        <dbReference type="EMBL" id="CAG6542753.1"/>
    </source>
</evidence>
<reference evidence="1" key="1">
    <citation type="submission" date="2021-05" db="EMBL/GenBank/DDBJ databases">
        <authorList>
            <person name="Alioto T."/>
            <person name="Alioto T."/>
            <person name="Gomez Garrido J."/>
        </authorList>
    </citation>
    <scope>NUCLEOTIDE SEQUENCE</scope>
</reference>
<dbReference type="AlphaFoldDB" id="A0A8D8MW68"/>
<organism evidence="1">
    <name type="scientific">Culex pipiens</name>
    <name type="common">House mosquito</name>
    <dbReference type="NCBI Taxonomy" id="7175"/>
    <lineage>
        <taxon>Eukaryota</taxon>
        <taxon>Metazoa</taxon>
        <taxon>Ecdysozoa</taxon>
        <taxon>Arthropoda</taxon>
        <taxon>Hexapoda</taxon>
        <taxon>Insecta</taxon>
        <taxon>Pterygota</taxon>
        <taxon>Neoptera</taxon>
        <taxon>Endopterygota</taxon>
        <taxon>Diptera</taxon>
        <taxon>Nematocera</taxon>
        <taxon>Culicoidea</taxon>
        <taxon>Culicidae</taxon>
        <taxon>Culicinae</taxon>
        <taxon>Culicini</taxon>
        <taxon>Culex</taxon>
        <taxon>Culex</taxon>
    </lineage>
</organism>